<dbReference type="PANTHER" id="PTHR47968">
    <property type="entry name" value="CENTROMERE PROTEIN E"/>
    <property type="match status" value="1"/>
</dbReference>
<dbReference type="EMBL" id="MCGN01000007">
    <property type="protein sequence ID" value="ORY94542.1"/>
    <property type="molecule type" value="Genomic_DNA"/>
</dbReference>
<dbReference type="InterPro" id="IPR027417">
    <property type="entry name" value="P-loop_NTPase"/>
</dbReference>
<dbReference type="InParanoid" id="A0A1X2H7N7"/>
<dbReference type="GO" id="GO:0005524">
    <property type="term" value="F:ATP binding"/>
    <property type="evidence" value="ECO:0007669"/>
    <property type="project" value="UniProtKB-UniRule"/>
</dbReference>
<keyword evidence="3" id="KW-0067">ATP-binding</keyword>
<dbReference type="OrthoDB" id="3176171at2759"/>
<feature type="binding site" evidence="3">
    <location>
        <begin position="190"/>
        <end position="197"/>
    </location>
    <ligand>
        <name>ATP</name>
        <dbReference type="ChEBI" id="CHEBI:30616"/>
    </ligand>
</feature>
<feature type="domain" description="Kinesin motor" evidence="6">
    <location>
        <begin position="105"/>
        <end position="201"/>
    </location>
</feature>
<keyword evidence="8" id="KW-1185">Reference proteome</keyword>
<feature type="region of interest" description="Disordered" evidence="4">
    <location>
        <begin position="30"/>
        <end position="102"/>
    </location>
</feature>
<comment type="similarity">
    <text evidence="3">Belongs to the TRAFAC class myosin-kinesin ATPase superfamily. Kinesin family.</text>
</comment>
<feature type="chain" id="PRO_5013027343" evidence="5">
    <location>
        <begin position="19"/>
        <end position="201"/>
    </location>
</feature>
<reference evidence="7 8" key="1">
    <citation type="submission" date="2016-07" db="EMBL/GenBank/DDBJ databases">
        <title>Pervasive Adenine N6-methylation of Active Genes in Fungi.</title>
        <authorList>
            <consortium name="DOE Joint Genome Institute"/>
            <person name="Mondo S.J."/>
            <person name="Dannebaum R.O."/>
            <person name="Kuo R.C."/>
            <person name="Labutti K."/>
            <person name="Haridas S."/>
            <person name="Kuo A."/>
            <person name="Salamov A."/>
            <person name="Ahrendt S.R."/>
            <person name="Lipzen A."/>
            <person name="Sullivan W."/>
            <person name="Andreopoulos W.B."/>
            <person name="Clum A."/>
            <person name="Lindquist E."/>
            <person name="Daum C."/>
            <person name="Ramamoorthy G.K."/>
            <person name="Gryganskyi A."/>
            <person name="Culley D."/>
            <person name="Magnuson J.K."/>
            <person name="James T.Y."/>
            <person name="O'Malley M.A."/>
            <person name="Stajich J.E."/>
            <person name="Spatafora J.W."/>
            <person name="Visel A."/>
            <person name="Grigoriev I.V."/>
        </authorList>
    </citation>
    <scope>NUCLEOTIDE SEQUENCE [LARGE SCALE GENOMIC DNA]</scope>
    <source>
        <strain evidence="7 8">NRRL 2496</strain>
    </source>
</reference>
<keyword evidence="1" id="KW-0175">Coiled coil</keyword>
<dbReference type="GO" id="GO:0016787">
    <property type="term" value="F:hydrolase activity"/>
    <property type="evidence" value="ECO:0007669"/>
    <property type="project" value="UniProtKB-KW"/>
</dbReference>
<feature type="signal peptide" evidence="5">
    <location>
        <begin position="1"/>
        <end position="18"/>
    </location>
</feature>
<dbReference type="InterPro" id="IPR027640">
    <property type="entry name" value="Kinesin-like_fam"/>
</dbReference>
<dbReference type="STRING" id="13706.A0A1X2H7N7"/>
<dbReference type="AlphaFoldDB" id="A0A1X2H7N7"/>
<keyword evidence="3" id="KW-0547">Nucleotide-binding</keyword>
<evidence type="ECO:0000256" key="2">
    <source>
        <dbReference type="ARBA" id="ARBA00023175"/>
    </source>
</evidence>
<gene>
    <name evidence="7" type="ORF">BCR43DRAFT_324135</name>
</gene>
<dbReference type="GO" id="GO:0003777">
    <property type="term" value="F:microtubule motor activity"/>
    <property type="evidence" value="ECO:0007669"/>
    <property type="project" value="InterPro"/>
</dbReference>
<feature type="compositionally biased region" description="Low complexity" evidence="4">
    <location>
        <begin position="35"/>
        <end position="48"/>
    </location>
</feature>
<dbReference type="Proteomes" id="UP000242180">
    <property type="component" value="Unassembled WGS sequence"/>
</dbReference>
<evidence type="ECO:0000313" key="8">
    <source>
        <dbReference type="Proteomes" id="UP000242180"/>
    </source>
</evidence>
<dbReference type="GO" id="GO:0007018">
    <property type="term" value="P:microtubule-based movement"/>
    <property type="evidence" value="ECO:0007669"/>
    <property type="project" value="InterPro"/>
</dbReference>
<evidence type="ECO:0000259" key="6">
    <source>
        <dbReference type="PROSITE" id="PS50067"/>
    </source>
</evidence>
<evidence type="ECO:0000313" key="7">
    <source>
        <dbReference type="EMBL" id="ORY94542.1"/>
    </source>
</evidence>
<protein>
    <submittedName>
        <fullName evidence="7">P-loop containing nucleoside triphosphate hydrolase protein</fullName>
    </submittedName>
</protein>
<name>A0A1X2H7N7_SYNRA</name>
<keyword evidence="7" id="KW-0378">Hydrolase</keyword>
<proteinExistence type="inferred from homology"/>
<dbReference type="PANTHER" id="PTHR47968:SF75">
    <property type="entry name" value="CENTROMERE-ASSOCIATED PROTEIN E"/>
    <property type="match status" value="1"/>
</dbReference>
<dbReference type="GO" id="GO:0008017">
    <property type="term" value="F:microtubule binding"/>
    <property type="evidence" value="ECO:0007669"/>
    <property type="project" value="InterPro"/>
</dbReference>
<evidence type="ECO:0000256" key="4">
    <source>
        <dbReference type="SAM" id="MobiDB-lite"/>
    </source>
</evidence>
<evidence type="ECO:0000256" key="1">
    <source>
        <dbReference type="ARBA" id="ARBA00023054"/>
    </source>
</evidence>
<evidence type="ECO:0000256" key="5">
    <source>
        <dbReference type="SAM" id="SignalP"/>
    </source>
</evidence>
<sequence length="201" mass="21859">MLWAILFIFSFLATFCVAVLPRPTRTLRLQPFERSTSPTTPTSSSSSTGSNDSLHPSMRLHRASSSSGRPATPPSTPLPSSSMSDANFLMPSPSSTTDSKPIEENVRVLVRVRPLSDKEKDNRRASACCWETGPCTIRLSNWASTARTPEPFYFDAVVTSPNTDQVYSSCISDVVKSAMRGFNGTVFAYGQTASGKTYVSI</sequence>
<dbReference type="SUPFAM" id="SSF52540">
    <property type="entry name" value="P-loop containing nucleoside triphosphate hydrolases"/>
    <property type="match status" value="1"/>
</dbReference>
<dbReference type="PROSITE" id="PS50067">
    <property type="entry name" value="KINESIN_MOTOR_2"/>
    <property type="match status" value="1"/>
</dbReference>
<dbReference type="InterPro" id="IPR001752">
    <property type="entry name" value="Kinesin_motor_dom"/>
</dbReference>
<organism evidence="7 8">
    <name type="scientific">Syncephalastrum racemosum</name>
    <name type="common">Filamentous fungus</name>
    <dbReference type="NCBI Taxonomy" id="13706"/>
    <lineage>
        <taxon>Eukaryota</taxon>
        <taxon>Fungi</taxon>
        <taxon>Fungi incertae sedis</taxon>
        <taxon>Mucoromycota</taxon>
        <taxon>Mucoromycotina</taxon>
        <taxon>Mucoromycetes</taxon>
        <taxon>Mucorales</taxon>
        <taxon>Syncephalastraceae</taxon>
        <taxon>Syncephalastrum</taxon>
    </lineage>
</organism>
<keyword evidence="5" id="KW-0732">Signal</keyword>
<keyword evidence="2 3" id="KW-0505">Motor protein</keyword>
<comment type="caution">
    <text evidence="7">The sequence shown here is derived from an EMBL/GenBank/DDBJ whole genome shotgun (WGS) entry which is preliminary data.</text>
</comment>
<dbReference type="InterPro" id="IPR036961">
    <property type="entry name" value="Kinesin_motor_dom_sf"/>
</dbReference>
<dbReference type="Pfam" id="PF00225">
    <property type="entry name" value="Kinesin"/>
    <property type="match status" value="1"/>
</dbReference>
<evidence type="ECO:0000256" key="3">
    <source>
        <dbReference type="PROSITE-ProRule" id="PRU00283"/>
    </source>
</evidence>
<dbReference type="Gene3D" id="3.40.850.10">
    <property type="entry name" value="Kinesin motor domain"/>
    <property type="match status" value="1"/>
</dbReference>
<accession>A0A1X2H7N7</accession>